<dbReference type="InterPro" id="IPR023137">
    <property type="entry name" value="BrxA_sf"/>
</dbReference>
<dbReference type="STRING" id="993692.IV57_GL000414"/>
<dbReference type="AlphaFoldDB" id="A0A0R2LBJ9"/>
<protein>
    <recommendedName>
        <fullName evidence="3">Inner membrane protein (DUF1819)</fullName>
    </recommendedName>
</protein>
<sequence length="198" mass="23458">MMKKYSAGMVSHAFWQDEFSQYIDLVNKGLNAEEIKQKSIEDNYFQQISKRRSENLSRTLRRRIASLDKSYVETYPKLPLSDKKIVNLMSITKIDDLFSDFMYETYRDELIVGDAKLYDYEVEGFFNRKQQESKQVAGWTDQTIRRLTLTFKTFIREAGLMKDKGEYDEIIRPFMGYQLEDLMNANKDNKILAIFLGR</sequence>
<dbReference type="EMBL" id="JQCF01000011">
    <property type="protein sequence ID" value="KRN99192.1"/>
    <property type="molecule type" value="Genomic_DNA"/>
</dbReference>
<gene>
    <name evidence="1" type="ORF">IV57_GL000414</name>
</gene>
<proteinExistence type="predicted"/>
<dbReference type="Pfam" id="PF08849">
    <property type="entry name" value="BrxA"/>
    <property type="match status" value="1"/>
</dbReference>
<organism evidence="1 2">
    <name type="scientific">Companilactobacillus kimchiensis</name>
    <dbReference type="NCBI Taxonomy" id="993692"/>
    <lineage>
        <taxon>Bacteria</taxon>
        <taxon>Bacillati</taxon>
        <taxon>Bacillota</taxon>
        <taxon>Bacilli</taxon>
        <taxon>Lactobacillales</taxon>
        <taxon>Lactobacillaceae</taxon>
        <taxon>Companilactobacillus</taxon>
    </lineage>
</organism>
<dbReference type="PATRIC" id="fig|993692.3.peg.421"/>
<dbReference type="Proteomes" id="UP000051006">
    <property type="component" value="Unassembled WGS sequence"/>
</dbReference>
<reference evidence="1 2" key="1">
    <citation type="journal article" date="2015" name="Genome Announc.">
        <title>Expanding the biotechnology potential of lactobacilli through comparative genomics of 213 strains and associated genera.</title>
        <authorList>
            <person name="Sun Z."/>
            <person name="Harris H.M."/>
            <person name="McCann A."/>
            <person name="Guo C."/>
            <person name="Argimon S."/>
            <person name="Zhang W."/>
            <person name="Yang X."/>
            <person name="Jeffery I.B."/>
            <person name="Cooney J.C."/>
            <person name="Kagawa T.F."/>
            <person name="Liu W."/>
            <person name="Song Y."/>
            <person name="Salvetti E."/>
            <person name="Wrobel A."/>
            <person name="Rasinkangas P."/>
            <person name="Parkhill J."/>
            <person name="Rea M.C."/>
            <person name="O'Sullivan O."/>
            <person name="Ritari J."/>
            <person name="Douillard F.P."/>
            <person name="Paul Ross R."/>
            <person name="Yang R."/>
            <person name="Briner A.E."/>
            <person name="Felis G.E."/>
            <person name="de Vos W.M."/>
            <person name="Barrangou R."/>
            <person name="Klaenhammer T.R."/>
            <person name="Caufield P.W."/>
            <person name="Cui Y."/>
            <person name="Zhang H."/>
            <person name="O'Toole P.W."/>
        </authorList>
    </citation>
    <scope>NUCLEOTIDE SEQUENCE [LARGE SCALE GENOMIC DNA]</scope>
    <source>
        <strain evidence="1 2">DSM 24716</strain>
    </source>
</reference>
<evidence type="ECO:0000313" key="2">
    <source>
        <dbReference type="Proteomes" id="UP000051006"/>
    </source>
</evidence>
<dbReference type="Gene3D" id="1.10.3540.10">
    <property type="entry name" value="uncharacterized protein from magnetospirillum magneticum domain"/>
    <property type="match status" value="1"/>
</dbReference>
<evidence type="ECO:0008006" key="3">
    <source>
        <dbReference type="Google" id="ProtNLM"/>
    </source>
</evidence>
<name>A0A0R2LBJ9_9LACO</name>
<evidence type="ECO:0000313" key="1">
    <source>
        <dbReference type="EMBL" id="KRN99192.1"/>
    </source>
</evidence>
<dbReference type="RefSeq" id="WP_057880766.1">
    <property type="nucleotide sequence ID" value="NZ_JQCF01000011.1"/>
</dbReference>
<dbReference type="OrthoDB" id="3078533at2"/>
<accession>A0A0R2LBJ9</accession>
<comment type="caution">
    <text evidence="1">The sequence shown here is derived from an EMBL/GenBank/DDBJ whole genome shotgun (WGS) entry which is preliminary data.</text>
</comment>
<dbReference type="InterPro" id="IPR014948">
    <property type="entry name" value="BrxA"/>
</dbReference>
<keyword evidence="2" id="KW-1185">Reference proteome</keyword>